<keyword evidence="5" id="KW-1185">Reference proteome</keyword>
<evidence type="ECO:0000313" key="4">
    <source>
        <dbReference type="Ensembl" id="ENSECAP00000024968.2"/>
    </source>
</evidence>
<name>A0A3Q2GVZ5_HORSE</name>
<dbReference type="InParanoid" id="A0A3Q2GVZ5"/>
<dbReference type="Bgee" id="ENSECAG00000039786">
    <property type="expression patterns" value="Expressed in zone of skin"/>
</dbReference>
<dbReference type="Gene3D" id="2.100.10.30">
    <property type="entry name" value="Jacalin-like lectin domain"/>
    <property type="match status" value="1"/>
</dbReference>
<reference evidence="4" key="2">
    <citation type="submission" date="2025-08" db="UniProtKB">
        <authorList>
            <consortium name="Ensembl"/>
        </authorList>
    </citation>
    <scope>IDENTIFICATION</scope>
    <source>
        <strain evidence="4">Thoroughbred</strain>
    </source>
</reference>
<evidence type="ECO:0000259" key="3">
    <source>
        <dbReference type="PROSITE" id="PS51752"/>
    </source>
</evidence>
<dbReference type="Ensembl" id="ENSECAT00000044971.2">
    <property type="protein sequence ID" value="ENSECAP00000024968.2"/>
    <property type="gene ID" value="ENSECAG00000039786.2"/>
</dbReference>
<dbReference type="InterPro" id="IPR001229">
    <property type="entry name" value="Jacalin-like_lectin_dom"/>
</dbReference>
<keyword evidence="1" id="KW-0732">Signal</keyword>
<dbReference type="PANTHER" id="PTHR33589">
    <property type="entry name" value="OS11G0524900 PROTEIN"/>
    <property type="match status" value="1"/>
</dbReference>
<proteinExistence type="predicted"/>
<organism evidence="4 5">
    <name type="scientific">Equus caballus</name>
    <name type="common">Horse</name>
    <dbReference type="NCBI Taxonomy" id="9796"/>
    <lineage>
        <taxon>Eukaryota</taxon>
        <taxon>Metazoa</taxon>
        <taxon>Chordata</taxon>
        <taxon>Craniata</taxon>
        <taxon>Vertebrata</taxon>
        <taxon>Euteleostomi</taxon>
        <taxon>Mammalia</taxon>
        <taxon>Eutheria</taxon>
        <taxon>Laurasiatheria</taxon>
        <taxon>Perissodactyla</taxon>
        <taxon>Equidae</taxon>
        <taxon>Equus</taxon>
    </lineage>
</organism>
<dbReference type="Proteomes" id="UP000002281">
    <property type="component" value="Chromosome 13"/>
</dbReference>
<reference evidence="4 5" key="1">
    <citation type="journal article" date="2009" name="Science">
        <title>Genome sequence, comparative analysis, and population genetics of the domestic horse.</title>
        <authorList>
            <consortium name="Broad Institute Genome Sequencing Platform"/>
            <consortium name="Broad Institute Whole Genome Assembly Team"/>
            <person name="Wade C.M."/>
            <person name="Giulotto E."/>
            <person name="Sigurdsson S."/>
            <person name="Zoli M."/>
            <person name="Gnerre S."/>
            <person name="Imsland F."/>
            <person name="Lear T.L."/>
            <person name="Adelson D.L."/>
            <person name="Bailey E."/>
            <person name="Bellone R.R."/>
            <person name="Bloecker H."/>
            <person name="Distl O."/>
            <person name="Edgar R.C."/>
            <person name="Garber M."/>
            <person name="Leeb T."/>
            <person name="Mauceli E."/>
            <person name="MacLeod J.N."/>
            <person name="Penedo M.C.T."/>
            <person name="Raison J.M."/>
            <person name="Sharpe T."/>
            <person name="Vogel J."/>
            <person name="Andersson L."/>
            <person name="Antczak D.F."/>
            <person name="Biagi T."/>
            <person name="Binns M.M."/>
            <person name="Chowdhary B.P."/>
            <person name="Coleman S.J."/>
            <person name="Della Valle G."/>
            <person name="Fryc S."/>
            <person name="Guerin G."/>
            <person name="Hasegawa T."/>
            <person name="Hill E.W."/>
            <person name="Jurka J."/>
            <person name="Kiialainen A."/>
            <person name="Lindgren G."/>
            <person name="Liu J."/>
            <person name="Magnani E."/>
            <person name="Mickelson J.R."/>
            <person name="Murray J."/>
            <person name="Nergadze S.G."/>
            <person name="Onofrio R."/>
            <person name="Pedroni S."/>
            <person name="Piras M.F."/>
            <person name="Raudsepp T."/>
            <person name="Rocchi M."/>
            <person name="Roeed K.H."/>
            <person name="Ryder O.A."/>
            <person name="Searle S."/>
            <person name="Skow L."/>
            <person name="Swinburne J.E."/>
            <person name="Syvaenen A.C."/>
            <person name="Tozaki T."/>
            <person name="Valberg S.J."/>
            <person name="Vaudin M."/>
            <person name="White J.R."/>
            <person name="Zody M.C."/>
            <person name="Lander E.S."/>
            <person name="Lindblad-Toh K."/>
        </authorList>
    </citation>
    <scope>NUCLEOTIDE SEQUENCE [LARGE SCALE GENOMIC DNA]</scope>
    <source>
        <strain evidence="4 5">Thoroughbred</strain>
    </source>
</reference>
<evidence type="ECO:0000256" key="2">
    <source>
        <dbReference type="ARBA" id="ARBA00022734"/>
    </source>
</evidence>
<evidence type="ECO:0000256" key="1">
    <source>
        <dbReference type="ARBA" id="ARBA00022729"/>
    </source>
</evidence>
<evidence type="ECO:0000313" key="5">
    <source>
        <dbReference type="Proteomes" id="UP000002281"/>
    </source>
</evidence>
<dbReference type="PaxDb" id="9796-ENSECAP00000024968"/>
<dbReference type="InterPro" id="IPR052321">
    <property type="entry name" value="PolyBind_ProtTraffic"/>
</dbReference>
<dbReference type="GeneTree" id="ENSGT00940000163143"/>
<protein>
    <recommendedName>
        <fullName evidence="3">Jacalin-type lectin domain-containing protein</fullName>
    </recommendedName>
</protein>
<keyword evidence="2" id="KW-0430">Lectin</keyword>
<sequence>MSPCGLFSLPACFFHHLENYELGEDLYFSSTPDYENDITGIRVSIGDSDVIKSIQLRYGSSWRGSHGVRGGKTQEFLLRPREHIIGVFGAQKRYLRHLVIYTNQGRLAEFGQAVGSRFSALPGQTEMVLVGIFGLYNPLGITSIGFLECARGPREATHSFIQSVSQSLTHSAHSCQGLTHTRLSWALRV</sequence>
<dbReference type="InterPro" id="IPR036404">
    <property type="entry name" value="Jacalin-like_lectin_dom_sf"/>
</dbReference>
<dbReference type="GO" id="GO:0005615">
    <property type="term" value="C:extracellular space"/>
    <property type="evidence" value="ECO:0000318"/>
    <property type="project" value="GO_Central"/>
</dbReference>
<dbReference type="GO" id="GO:0030246">
    <property type="term" value="F:carbohydrate binding"/>
    <property type="evidence" value="ECO:0007669"/>
    <property type="project" value="UniProtKB-KW"/>
</dbReference>
<dbReference type="SUPFAM" id="SSF51101">
    <property type="entry name" value="Mannose-binding lectins"/>
    <property type="match status" value="1"/>
</dbReference>
<dbReference type="SMART" id="SM00915">
    <property type="entry name" value="Jacalin"/>
    <property type="match status" value="1"/>
</dbReference>
<feature type="domain" description="Jacalin-type lectin" evidence="3">
    <location>
        <begin position="14"/>
        <end position="150"/>
    </location>
</feature>
<dbReference type="PROSITE" id="PS51752">
    <property type="entry name" value="JACALIN_LECTIN"/>
    <property type="match status" value="1"/>
</dbReference>
<dbReference type="PANTHER" id="PTHR33589:SF1">
    <property type="entry name" value="ZYMOGEN GRANULE PROTEIN 16 HOMOLOG B"/>
    <property type="match status" value="1"/>
</dbReference>
<accession>A0A3Q2GVZ5</accession>
<reference evidence="4" key="3">
    <citation type="submission" date="2025-09" db="UniProtKB">
        <authorList>
            <consortium name="Ensembl"/>
        </authorList>
    </citation>
    <scope>IDENTIFICATION</scope>
    <source>
        <strain evidence="4">Thoroughbred</strain>
    </source>
</reference>
<dbReference type="Pfam" id="PF01419">
    <property type="entry name" value="Jacalin"/>
    <property type="match status" value="1"/>
</dbReference>
<dbReference type="AlphaFoldDB" id="A0A3Q2GVZ5"/>